<dbReference type="GO" id="GO:0005783">
    <property type="term" value="C:endoplasmic reticulum"/>
    <property type="evidence" value="ECO:0007669"/>
    <property type="project" value="TreeGrafter"/>
</dbReference>
<feature type="region of interest" description="Disordered" evidence="2">
    <location>
        <begin position="619"/>
        <end position="642"/>
    </location>
</feature>
<dbReference type="AlphaFoldDB" id="A0A2J5I8C3"/>
<feature type="transmembrane region" description="Helical" evidence="3">
    <location>
        <begin position="9"/>
        <end position="30"/>
    </location>
</feature>
<dbReference type="Proteomes" id="UP000235023">
    <property type="component" value="Unassembled WGS sequence"/>
</dbReference>
<feature type="region of interest" description="Disordered" evidence="2">
    <location>
        <begin position="497"/>
        <end position="518"/>
    </location>
</feature>
<dbReference type="InterPro" id="IPR033308">
    <property type="entry name" value="PGAP5/Cdc1/Ted1"/>
</dbReference>
<accession>A0A2J5I8C3</accession>
<dbReference type="SUPFAM" id="SSF56300">
    <property type="entry name" value="Metallo-dependent phosphatases"/>
    <property type="match status" value="1"/>
</dbReference>
<evidence type="ECO:0000256" key="1">
    <source>
        <dbReference type="ARBA" id="ARBA00023136"/>
    </source>
</evidence>
<reference evidence="5" key="1">
    <citation type="submission" date="2017-12" db="EMBL/GenBank/DDBJ databases">
        <authorList>
            <consortium name="DOE Joint Genome Institute"/>
            <person name="Mondo S.J."/>
            <person name="Kjaerbolling I."/>
            <person name="Vesth T.C."/>
            <person name="Frisvad J.C."/>
            <person name="Nybo J.L."/>
            <person name="Theobald S."/>
            <person name="Kuo A."/>
            <person name="Bowyer P."/>
            <person name="Matsuda Y."/>
            <person name="Lyhne E.K."/>
            <person name="Kogle M.E."/>
            <person name="Clum A."/>
            <person name="Lipzen A."/>
            <person name="Salamov A."/>
            <person name="Ngan C.Y."/>
            <person name="Daum C."/>
            <person name="Chiniquy J."/>
            <person name="Barry K."/>
            <person name="LaButti K."/>
            <person name="Haridas S."/>
            <person name="Simmons B.A."/>
            <person name="Magnuson J.K."/>
            <person name="Mortensen U.H."/>
            <person name="Larsen T.O."/>
            <person name="Grigoriev I.V."/>
            <person name="Baker S.E."/>
            <person name="Andersen M.R."/>
            <person name="Nordberg H.P."/>
            <person name="Cantor M.N."/>
            <person name="Hua S.X."/>
        </authorList>
    </citation>
    <scope>NUCLEOTIDE SEQUENCE [LARGE SCALE GENOMIC DNA]</scope>
    <source>
        <strain evidence="5">IBT 19404</strain>
    </source>
</reference>
<proteinExistence type="predicted"/>
<dbReference type="OrthoDB" id="9984693at2759"/>
<feature type="transmembrane region" description="Helical" evidence="3">
    <location>
        <begin position="565"/>
        <end position="589"/>
    </location>
</feature>
<keyword evidence="5" id="KW-1185">Reference proteome</keyword>
<evidence type="ECO:0008006" key="6">
    <source>
        <dbReference type="Google" id="ProtNLM"/>
    </source>
</evidence>
<dbReference type="PANTHER" id="PTHR13315">
    <property type="entry name" value="METALLO PHOSPHOESTERASE RELATED"/>
    <property type="match status" value="1"/>
</dbReference>
<evidence type="ECO:0000256" key="2">
    <source>
        <dbReference type="SAM" id="MobiDB-lite"/>
    </source>
</evidence>
<keyword evidence="3" id="KW-0812">Transmembrane</keyword>
<gene>
    <name evidence="4" type="ORF">BDW42DRAFT_92047</name>
</gene>
<sequence length="642" mass="71143">MSLLLFRRILSRVLCVLLPLAITSSLYLYLYPVFQGCAFPLPTSNEQPSNPRLSFQHTLHQHLAPHSASAADPALVRVLVLADPQLEGDSSLPKPEHELRARLRYHWESVSASVQHALPSPLHGDANDFRTAISDIRTAVSAALRALAKDDLPRALRAARKRLDLLGNDYYLAHIYRTLHWWSRPTHVSVLGDLIGSQWVTDEEFDRRGGRYWDRVFRGGQRVPDDLTVTGAEDYTGSHNGEPPSALEELQRTDSPWAQRIVNIVGNHDVGYAGDASESRLERFERVFGRANYDIRFRAPPVHINHNGTDKDTSSTITTTITPTLHLINLNTLTLDTPALSPTVQAHTYAYLNDVIFKRSYPVEDRSTFTLLLTHLPLHKRDGVCTDGPYFSFFDKDDENGPDGVPRFYKGGLKEQNHLSENLSATGVLQGIFGMTGDVDAPAAGKGRNGLILTGHDHTGCDVVHFVDRALPSTSEEADPSKEEEKEQQWTWSANRFTQHQHQHQHQHHPEEGTPNPSIREVTLRSMMGEYGGNAALLSLWFDADPAVLEWRYEITMCAAGVQHLWWAVHVVDFVAGLVGCVYGVLCLVSLGTAGAKLKVEPKSKAGVKTGVVGGDVGECSPEGKEKEKGKQKLVGEKEGNA</sequence>
<protein>
    <recommendedName>
        <fullName evidence="6">Calcineurin-like phosphoesterase domain-containing protein</fullName>
    </recommendedName>
</protein>
<dbReference type="GO" id="GO:0006506">
    <property type="term" value="P:GPI anchor biosynthetic process"/>
    <property type="evidence" value="ECO:0007669"/>
    <property type="project" value="InterPro"/>
</dbReference>
<name>A0A2J5I8C3_9EURO</name>
<dbReference type="EMBL" id="KZ559499">
    <property type="protein sequence ID" value="PLN86265.1"/>
    <property type="molecule type" value="Genomic_DNA"/>
</dbReference>
<keyword evidence="3" id="KW-1133">Transmembrane helix</keyword>
<evidence type="ECO:0000313" key="5">
    <source>
        <dbReference type="Proteomes" id="UP000235023"/>
    </source>
</evidence>
<keyword evidence="1 3" id="KW-0472">Membrane</keyword>
<feature type="compositionally biased region" description="Basic and acidic residues" evidence="2">
    <location>
        <begin position="622"/>
        <end position="642"/>
    </location>
</feature>
<evidence type="ECO:0000313" key="4">
    <source>
        <dbReference type="EMBL" id="PLN86265.1"/>
    </source>
</evidence>
<dbReference type="PANTHER" id="PTHR13315:SF1">
    <property type="entry name" value="PROTEIN TED1"/>
    <property type="match status" value="1"/>
</dbReference>
<organism evidence="4 5">
    <name type="scientific">Aspergillus taichungensis</name>
    <dbReference type="NCBI Taxonomy" id="482145"/>
    <lineage>
        <taxon>Eukaryota</taxon>
        <taxon>Fungi</taxon>
        <taxon>Dikarya</taxon>
        <taxon>Ascomycota</taxon>
        <taxon>Pezizomycotina</taxon>
        <taxon>Eurotiomycetes</taxon>
        <taxon>Eurotiomycetidae</taxon>
        <taxon>Eurotiales</taxon>
        <taxon>Aspergillaceae</taxon>
        <taxon>Aspergillus</taxon>
        <taxon>Aspergillus subgen. Circumdati</taxon>
    </lineage>
</organism>
<dbReference type="InterPro" id="IPR029052">
    <property type="entry name" value="Metallo-depent_PP-like"/>
</dbReference>
<evidence type="ECO:0000256" key="3">
    <source>
        <dbReference type="SAM" id="Phobius"/>
    </source>
</evidence>
<dbReference type="GO" id="GO:0016020">
    <property type="term" value="C:membrane"/>
    <property type="evidence" value="ECO:0007669"/>
    <property type="project" value="GOC"/>
</dbReference>